<dbReference type="Gene3D" id="3.10.100.10">
    <property type="entry name" value="Mannose-Binding Protein A, subunit A"/>
    <property type="match status" value="1"/>
</dbReference>
<keyword evidence="4" id="KW-1015">Disulfide bond</keyword>
<dbReference type="PRINTS" id="PR01504">
    <property type="entry name" value="PNCREATITSAP"/>
</dbReference>
<dbReference type="SUPFAM" id="SSF56436">
    <property type="entry name" value="C-type lectin-like"/>
    <property type="match status" value="1"/>
</dbReference>
<accession>A0A8T1S1D2</accession>
<proteinExistence type="predicted"/>
<keyword evidence="3" id="KW-0430">Lectin</keyword>
<sequence length="193" mass="22134">MPQARPVSHAGCTWTDLAPEQLPSETIRGSEKMGPVAYFSLCLLGCLIFNPSLAGTHAVSCPEGWLSFNHNCYGYFSEQTNWMKAETECQHHWHGAHLASIHSDEENKKLAHYIEEKHKKNSAVWIGLSDPHHDQGWKWTDHSLYNYNAWDKGQPNNLKENEHCAGSHPGKGFQKWHDYHCKDQHSFVCKRKL</sequence>
<reference evidence="6 7" key="1">
    <citation type="journal article" date="2020" name="G3 (Bethesda)">
        <title>Draft Genome of the Common Snapping Turtle, Chelydra serpentina, a Model for Phenotypic Plasticity in Reptiles.</title>
        <authorList>
            <person name="Das D."/>
            <person name="Singh S.K."/>
            <person name="Bierstedt J."/>
            <person name="Erickson A."/>
            <person name="Galli G.L.J."/>
            <person name="Crossley D.A. 2nd"/>
            <person name="Rhen T."/>
        </authorList>
    </citation>
    <scope>NUCLEOTIDE SEQUENCE [LARGE SCALE GENOMIC DNA]</scope>
    <source>
        <strain evidence="6">KW</strain>
    </source>
</reference>
<dbReference type="FunFam" id="3.10.100.10:FF:000015">
    <property type="entry name" value="C-type lectin Cal"/>
    <property type="match status" value="1"/>
</dbReference>
<dbReference type="Proteomes" id="UP000765507">
    <property type="component" value="Unassembled WGS sequence"/>
</dbReference>
<evidence type="ECO:0000256" key="2">
    <source>
        <dbReference type="ARBA" id="ARBA00022525"/>
    </source>
</evidence>
<evidence type="ECO:0000256" key="1">
    <source>
        <dbReference type="ARBA" id="ARBA00004613"/>
    </source>
</evidence>
<dbReference type="InterPro" id="IPR016187">
    <property type="entry name" value="CTDL_fold"/>
</dbReference>
<dbReference type="InterPro" id="IPR001304">
    <property type="entry name" value="C-type_lectin-like"/>
</dbReference>
<evidence type="ECO:0000313" key="7">
    <source>
        <dbReference type="Proteomes" id="UP000765507"/>
    </source>
</evidence>
<dbReference type="InterPro" id="IPR016186">
    <property type="entry name" value="C-type_lectin-like/link_sf"/>
</dbReference>
<protein>
    <recommendedName>
        <fullName evidence="5">C-type lectin domain-containing protein</fullName>
    </recommendedName>
</protein>
<evidence type="ECO:0000259" key="5">
    <source>
        <dbReference type="PROSITE" id="PS50041"/>
    </source>
</evidence>
<comment type="subcellular location">
    <subcellularLocation>
        <location evidence="1">Secreted</location>
    </subcellularLocation>
</comment>
<dbReference type="PROSITE" id="PS50041">
    <property type="entry name" value="C_TYPE_LECTIN_2"/>
    <property type="match status" value="1"/>
</dbReference>
<evidence type="ECO:0000313" key="6">
    <source>
        <dbReference type="EMBL" id="KAG6922363.1"/>
    </source>
</evidence>
<dbReference type="OrthoDB" id="441660at2759"/>
<dbReference type="GO" id="GO:0030246">
    <property type="term" value="F:carbohydrate binding"/>
    <property type="evidence" value="ECO:0007669"/>
    <property type="project" value="UniProtKB-KW"/>
</dbReference>
<comment type="caution">
    <text evidence="6">The sequence shown here is derived from an EMBL/GenBank/DDBJ whole genome shotgun (WGS) entry which is preliminary data.</text>
</comment>
<gene>
    <name evidence="6" type="ORF">G0U57_002753</name>
</gene>
<keyword evidence="2" id="KW-0964">Secreted</keyword>
<keyword evidence="7" id="KW-1185">Reference proteome</keyword>
<dbReference type="InterPro" id="IPR018378">
    <property type="entry name" value="C-type_lectin_CS"/>
</dbReference>
<dbReference type="PROSITE" id="PS00615">
    <property type="entry name" value="C_TYPE_LECTIN_1"/>
    <property type="match status" value="1"/>
</dbReference>
<dbReference type="PANTHER" id="PTHR22803">
    <property type="entry name" value="MANNOSE, PHOSPHOLIPASE, LECTIN RECEPTOR RELATED"/>
    <property type="match status" value="1"/>
</dbReference>
<organism evidence="6 7">
    <name type="scientific">Chelydra serpentina</name>
    <name type="common">Snapping turtle</name>
    <name type="synonym">Testudo serpentina</name>
    <dbReference type="NCBI Taxonomy" id="8475"/>
    <lineage>
        <taxon>Eukaryota</taxon>
        <taxon>Metazoa</taxon>
        <taxon>Chordata</taxon>
        <taxon>Craniata</taxon>
        <taxon>Vertebrata</taxon>
        <taxon>Euteleostomi</taxon>
        <taxon>Archelosauria</taxon>
        <taxon>Testudinata</taxon>
        <taxon>Testudines</taxon>
        <taxon>Cryptodira</taxon>
        <taxon>Durocryptodira</taxon>
        <taxon>Americhelydia</taxon>
        <taxon>Chelydroidea</taxon>
        <taxon>Chelydridae</taxon>
        <taxon>Chelydra</taxon>
    </lineage>
</organism>
<dbReference type="SMART" id="SM00034">
    <property type="entry name" value="CLECT"/>
    <property type="match status" value="1"/>
</dbReference>
<dbReference type="GO" id="GO:0005576">
    <property type="term" value="C:extracellular region"/>
    <property type="evidence" value="ECO:0007669"/>
    <property type="project" value="UniProtKB-SubCell"/>
</dbReference>
<evidence type="ECO:0000256" key="4">
    <source>
        <dbReference type="ARBA" id="ARBA00023157"/>
    </source>
</evidence>
<dbReference type="EMBL" id="JAHGAV010001346">
    <property type="protein sequence ID" value="KAG6922363.1"/>
    <property type="molecule type" value="Genomic_DNA"/>
</dbReference>
<dbReference type="InterPro" id="IPR050111">
    <property type="entry name" value="C-type_lectin/snaclec_domain"/>
</dbReference>
<dbReference type="AlphaFoldDB" id="A0A8T1S1D2"/>
<feature type="domain" description="C-type lectin" evidence="5">
    <location>
        <begin position="68"/>
        <end position="190"/>
    </location>
</feature>
<name>A0A8T1S1D2_CHESE</name>
<evidence type="ECO:0000256" key="3">
    <source>
        <dbReference type="ARBA" id="ARBA00022734"/>
    </source>
</evidence>
<dbReference type="Pfam" id="PF00059">
    <property type="entry name" value="Lectin_C"/>
    <property type="match status" value="1"/>
</dbReference>